<proteinExistence type="predicted"/>
<dbReference type="GO" id="GO:0016646">
    <property type="term" value="F:oxidoreductase activity, acting on the CH-NH group of donors, NAD or NADP as acceptor"/>
    <property type="evidence" value="ECO:0007669"/>
    <property type="project" value="UniProtKB-ARBA"/>
</dbReference>
<evidence type="ECO:0000259" key="1">
    <source>
        <dbReference type="SMART" id="SM00903"/>
    </source>
</evidence>
<keyword evidence="3" id="KW-1185">Reference proteome</keyword>
<organism evidence="2 3">
    <name type="scientific">Stella humosa</name>
    <dbReference type="NCBI Taxonomy" id="94"/>
    <lineage>
        <taxon>Bacteria</taxon>
        <taxon>Pseudomonadati</taxon>
        <taxon>Pseudomonadota</taxon>
        <taxon>Alphaproteobacteria</taxon>
        <taxon>Rhodospirillales</taxon>
        <taxon>Stellaceae</taxon>
        <taxon>Stella</taxon>
    </lineage>
</organism>
<accession>A0A3N1KX18</accession>
<dbReference type="Pfam" id="PF01613">
    <property type="entry name" value="Flavin_Reduct"/>
    <property type="match status" value="1"/>
</dbReference>
<dbReference type="InterPro" id="IPR012349">
    <property type="entry name" value="Split_barrel_FMN-bd"/>
</dbReference>
<dbReference type="Proteomes" id="UP000278222">
    <property type="component" value="Unassembled WGS sequence"/>
</dbReference>
<dbReference type="Gene3D" id="2.30.110.10">
    <property type="entry name" value="Electron Transport, Fmn-binding Protein, Chain A"/>
    <property type="match status" value="1"/>
</dbReference>
<dbReference type="PANTHER" id="PTHR43812">
    <property type="entry name" value="BLR2425 PROTEIN"/>
    <property type="match status" value="1"/>
</dbReference>
<protein>
    <submittedName>
        <fullName evidence="2">Flavin reductase (DIM6/NTAB) family NADH-FMN oxidoreductase RutF</fullName>
    </submittedName>
</protein>
<reference evidence="2 3" key="1">
    <citation type="submission" date="2018-11" db="EMBL/GenBank/DDBJ databases">
        <title>Genomic Encyclopedia of Type Strains, Phase IV (KMG-IV): sequencing the most valuable type-strain genomes for metagenomic binning, comparative biology and taxonomic classification.</title>
        <authorList>
            <person name="Goeker M."/>
        </authorList>
    </citation>
    <scope>NUCLEOTIDE SEQUENCE [LARGE SCALE GENOMIC DNA]</scope>
    <source>
        <strain evidence="2 3">DSM 5900</strain>
    </source>
</reference>
<dbReference type="RefSeq" id="WP_123692328.1">
    <property type="nucleotide sequence ID" value="NZ_AP019700.1"/>
</dbReference>
<dbReference type="PANTHER" id="PTHR43812:SF2">
    <property type="entry name" value="FLAVIN REDUCTASE LIKE DOMAIN-CONTAINING PROTEIN"/>
    <property type="match status" value="1"/>
</dbReference>
<evidence type="ECO:0000313" key="2">
    <source>
        <dbReference type="EMBL" id="ROP84414.1"/>
    </source>
</evidence>
<comment type="caution">
    <text evidence="2">The sequence shown here is derived from an EMBL/GenBank/DDBJ whole genome shotgun (WGS) entry which is preliminary data.</text>
</comment>
<sequence length="211" mass="22946">MFYRGDQPHGLRHNPFNAIVVPRPIGWISTIDSQGRANLAPYSFFNGVAYTPPQVMFASTSAHQQGGGMKDTVANARDSGEFVVNICTWALREAMNITAAPSPFGVNEFELAGLTMAPSELVKAPRVKESPIHLECRFTAAVDLATADPAQPNTVVFGEVIGIHIDDSVIVDGLVDYKRVEPIGRLGYMDYVKVDTVFSIMRPGWPIAPKG</sequence>
<dbReference type="EMBL" id="RJKX01000015">
    <property type="protein sequence ID" value="ROP84414.1"/>
    <property type="molecule type" value="Genomic_DNA"/>
</dbReference>
<dbReference type="SUPFAM" id="SSF50475">
    <property type="entry name" value="FMN-binding split barrel"/>
    <property type="match status" value="1"/>
</dbReference>
<name>A0A3N1KX18_9PROT</name>
<dbReference type="OrthoDB" id="9783347at2"/>
<evidence type="ECO:0000313" key="3">
    <source>
        <dbReference type="Proteomes" id="UP000278222"/>
    </source>
</evidence>
<feature type="domain" description="Flavin reductase like" evidence="1">
    <location>
        <begin position="18"/>
        <end position="183"/>
    </location>
</feature>
<dbReference type="GO" id="GO:0010181">
    <property type="term" value="F:FMN binding"/>
    <property type="evidence" value="ECO:0007669"/>
    <property type="project" value="InterPro"/>
</dbReference>
<gene>
    <name evidence="2" type="ORF">EDC65_3766</name>
</gene>
<dbReference type="SMART" id="SM00903">
    <property type="entry name" value="Flavin_Reduct"/>
    <property type="match status" value="1"/>
</dbReference>
<dbReference type="AlphaFoldDB" id="A0A3N1KX18"/>
<dbReference type="InterPro" id="IPR002563">
    <property type="entry name" value="Flavin_Rdtase-like_dom"/>
</dbReference>